<dbReference type="EC" id="2.1.1.223" evidence="6"/>
<keyword evidence="4 6" id="KW-0949">S-adenosyl-L-methionine</keyword>
<reference evidence="8 9" key="1">
    <citation type="submission" date="2016-11" db="EMBL/GenBank/DDBJ databases">
        <authorList>
            <person name="Jaros S."/>
            <person name="Januszkiewicz K."/>
            <person name="Wedrychowicz H."/>
        </authorList>
    </citation>
    <scope>NUCLEOTIDE SEQUENCE [LARGE SCALE GENOMIC DNA]</scope>
    <source>
        <strain evidence="8 9">CGMCC 1.6102</strain>
    </source>
</reference>
<dbReference type="InterPro" id="IPR007848">
    <property type="entry name" value="Small_mtfrase_dom"/>
</dbReference>
<accession>A0A1M7PRD4</accession>
<evidence type="ECO:0000313" key="9">
    <source>
        <dbReference type="Proteomes" id="UP000184513"/>
    </source>
</evidence>
<evidence type="ECO:0000259" key="7">
    <source>
        <dbReference type="Pfam" id="PF05175"/>
    </source>
</evidence>
<evidence type="ECO:0000313" key="8">
    <source>
        <dbReference type="EMBL" id="SHN19910.1"/>
    </source>
</evidence>
<dbReference type="GO" id="GO:0003676">
    <property type="term" value="F:nucleic acid binding"/>
    <property type="evidence" value="ECO:0007669"/>
    <property type="project" value="InterPro"/>
</dbReference>
<dbReference type="InterPro" id="IPR002052">
    <property type="entry name" value="DNA_methylase_N6_adenine_CS"/>
</dbReference>
<evidence type="ECO:0000256" key="2">
    <source>
        <dbReference type="ARBA" id="ARBA00022603"/>
    </source>
</evidence>
<keyword evidence="1 6" id="KW-0963">Cytoplasm</keyword>
<comment type="function">
    <text evidence="6">Specifically methylates the adenine in position 37 of tRNA(1)(Val) (anticodon cmo5UAC).</text>
</comment>
<organism evidence="8 9">
    <name type="scientific">Cyclobacterium lianum</name>
    <dbReference type="NCBI Taxonomy" id="388280"/>
    <lineage>
        <taxon>Bacteria</taxon>
        <taxon>Pseudomonadati</taxon>
        <taxon>Bacteroidota</taxon>
        <taxon>Cytophagia</taxon>
        <taxon>Cytophagales</taxon>
        <taxon>Cyclobacteriaceae</taxon>
        <taxon>Cyclobacterium</taxon>
    </lineage>
</organism>
<comment type="catalytic activity">
    <reaction evidence="6">
        <text>adenosine(37) in tRNA1(Val) + S-adenosyl-L-methionine = N(6)-methyladenosine(37) in tRNA1(Val) + S-adenosyl-L-homocysteine + H(+)</text>
        <dbReference type="Rhea" id="RHEA:43160"/>
        <dbReference type="Rhea" id="RHEA-COMP:10369"/>
        <dbReference type="Rhea" id="RHEA-COMP:10370"/>
        <dbReference type="ChEBI" id="CHEBI:15378"/>
        <dbReference type="ChEBI" id="CHEBI:57856"/>
        <dbReference type="ChEBI" id="CHEBI:59789"/>
        <dbReference type="ChEBI" id="CHEBI:74411"/>
        <dbReference type="ChEBI" id="CHEBI:74449"/>
        <dbReference type="EC" id="2.1.1.223"/>
    </reaction>
</comment>
<keyword evidence="9" id="KW-1185">Reference proteome</keyword>
<gene>
    <name evidence="8" type="ORF">SAMN04488057_11050</name>
</gene>
<dbReference type="STRING" id="388280.SAMN04488057_11050"/>
<keyword evidence="2 6" id="KW-0489">Methyltransferase</keyword>
<dbReference type="GO" id="GO:0008033">
    <property type="term" value="P:tRNA processing"/>
    <property type="evidence" value="ECO:0007669"/>
    <property type="project" value="UniProtKB-UniRule"/>
</dbReference>
<keyword evidence="3 6" id="KW-0808">Transferase</keyword>
<dbReference type="PANTHER" id="PTHR47739:SF1">
    <property type="entry name" value="TRNA1(VAL) (ADENINE(37)-N6)-METHYLTRANSFERASE"/>
    <property type="match status" value="1"/>
</dbReference>
<dbReference type="HAMAP" id="MF_01872">
    <property type="entry name" value="tRNA_methyltr_YfiC"/>
    <property type="match status" value="1"/>
</dbReference>
<keyword evidence="5 6" id="KW-0819">tRNA processing</keyword>
<evidence type="ECO:0000256" key="6">
    <source>
        <dbReference type="HAMAP-Rule" id="MF_01872"/>
    </source>
</evidence>
<dbReference type="Proteomes" id="UP000184513">
    <property type="component" value="Unassembled WGS sequence"/>
</dbReference>
<dbReference type="AlphaFoldDB" id="A0A1M7PRD4"/>
<feature type="domain" description="Methyltransferase small" evidence="7">
    <location>
        <begin position="27"/>
        <end position="127"/>
    </location>
</feature>
<dbReference type="Pfam" id="PF05175">
    <property type="entry name" value="MTS"/>
    <property type="match status" value="1"/>
</dbReference>
<protein>
    <recommendedName>
        <fullName evidence="6">tRNA1(Val) (adenine(37)-N6)-methyltransferase</fullName>
        <ecNumber evidence="6">2.1.1.223</ecNumber>
    </recommendedName>
    <alternativeName>
        <fullName evidence="6">tRNA m6A37 methyltransferase</fullName>
    </alternativeName>
</protein>
<dbReference type="InterPro" id="IPR050210">
    <property type="entry name" value="tRNA_Adenine-N(6)_MTase"/>
</dbReference>
<sequence length="238" mass="27284">MANSYFQFKQFRIEQDRCAMKMGTDAVLLGALAHLDKTKMILDIGTGTGVIALMLAQRFPEARVHGVEIEAQAFVQATQNFRDSPWRDRLEIDHAAFQDYALTRDRKYDLIVSNPPFFSGQLKSPDTQKSWARHDDQLSQKDLLLGVDQLLTEEGLFWLILPVREMRLFKTLAKQSGFVLQQEYLIRDRAGVDPRRQICSFGKGNRCPKPSGEIILKEASGGFHIDYRNLLKDFLLDF</sequence>
<evidence type="ECO:0000256" key="3">
    <source>
        <dbReference type="ARBA" id="ARBA00022679"/>
    </source>
</evidence>
<dbReference type="InterPro" id="IPR022882">
    <property type="entry name" value="tRNA_adenine-N6_MeTrfase"/>
</dbReference>
<evidence type="ECO:0000256" key="4">
    <source>
        <dbReference type="ARBA" id="ARBA00022691"/>
    </source>
</evidence>
<dbReference type="SUPFAM" id="SSF53335">
    <property type="entry name" value="S-adenosyl-L-methionine-dependent methyltransferases"/>
    <property type="match status" value="1"/>
</dbReference>
<dbReference type="PROSITE" id="PS00092">
    <property type="entry name" value="N6_MTASE"/>
    <property type="match status" value="1"/>
</dbReference>
<dbReference type="GO" id="GO:0032259">
    <property type="term" value="P:methylation"/>
    <property type="evidence" value="ECO:0007669"/>
    <property type="project" value="UniProtKB-KW"/>
</dbReference>
<dbReference type="GO" id="GO:0016430">
    <property type="term" value="F:tRNA (adenine-N6)-methyltransferase activity"/>
    <property type="evidence" value="ECO:0007669"/>
    <property type="project" value="UniProtKB-UniRule"/>
</dbReference>
<proteinExistence type="inferred from homology"/>
<comment type="similarity">
    <text evidence="6">Belongs to the methyltransferase superfamily. tRNA (adenine-N(6)-)-methyltransferase family.</text>
</comment>
<evidence type="ECO:0000256" key="1">
    <source>
        <dbReference type="ARBA" id="ARBA00022490"/>
    </source>
</evidence>
<name>A0A1M7PRD4_9BACT</name>
<dbReference type="EMBL" id="FRCY01000010">
    <property type="protein sequence ID" value="SHN19910.1"/>
    <property type="molecule type" value="Genomic_DNA"/>
</dbReference>
<dbReference type="CDD" id="cd02440">
    <property type="entry name" value="AdoMet_MTases"/>
    <property type="match status" value="1"/>
</dbReference>
<comment type="subcellular location">
    <subcellularLocation>
        <location evidence="6">Cytoplasm</location>
    </subcellularLocation>
</comment>
<evidence type="ECO:0000256" key="5">
    <source>
        <dbReference type="ARBA" id="ARBA00022694"/>
    </source>
</evidence>
<dbReference type="PANTHER" id="PTHR47739">
    <property type="entry name" value="TRNA1(VAL) (ADENINE(37)-N6)-METHYLTRANSFERASE"/>
    <property type="match status" value="1"/>
</dbReference>
<dbReference type="GO" id="GO:0005737">
    <property type="term" value="C:cytoplasm"/>
    <property type="evidence" value="ECO:0007669"/>
    <property type="project" value="UniProtKB-SubCell"/>
</dbReference>
<dbReference type="InterPro" id="IPR029063">
    <property type="entry name" value="SAM-dependent_MTases_sf"/>
</dbReference>
<dbReference type="Gene3D" id="3.40.50.150">
    <property type="entry name" value="Vaccinia Virus protein VP39"/>
    <property type="match status" value="1"/>
</dbReference>